<evidence type="ECO:0000256" key="1">
    <source>
        <dbReference type="ARBA" id="ARBA00022475"/>
    </source>
</evidence>
<dbReference type="Gene3D" id="2.60.450.10">
    <property type="entry name" value="Lipopolysaccharide (LPS) transport protein A like domain"/>
    <property type="match status" value="1"/>
</dbReference>
<dbReference type="NCBIfam" id="TIGR04409">
    <property type="entry name" value="LptC_YrbK"/>
    <property type="match status" value="1"/>
</dbReference>
<evidence type="ECO:0000256" key="3">
    <source>
        <dbReference type="ARBA" id="ARBA00022692"/>
    </source>
</evidence>
<keyword evidence="4" id="KW-1133">Transmembrane helix</keyword>
<comment type="caution">
    <text evidence="6">The sequence shown here is derived from an EMBL/GenBank/DDBJ whole genome shotgun (WGS) entry which is preliminary data.</text>
</comment>
<protein>
    <submittedName>
        <fullName evidence="6">LPS export ABC transporter periplasmic protein LptC</fullName>
    </submittedName>
</protein>
<sequence>MHARPVILFPLLLLALLAMLTLWIDYVVQAPEPKTDGSSRHDPDFIMNNFVTKRTDLNGNPRYVLAAAEMRHYPDDETTELVRPRFTQYSVDQPYTQIEGQRGTVSKDGETVEVMDNVKVTRQASANSAELVINTEYLHITPDKDLVKTDRPVVITQGKTVIRGTGMIYNKELQTVQLQKNVRVHYVRPAVKSGKKAAAKPGSKKR</sequence>
<dbReference type="GO" id="GO:0030288">
    <property type="term" value="C:outer membrane-bounded periplasmic space"/>
    <property type="evidence" value="ECO:0007669"/>
    <property type="project" value="TreeGrafter"/>
</dbReference>
<evidence type="ECO:0000256" key="4">
    <source>
        <dbReference type="ARBA" id="ARBA00022989"/>
    </source>
</evidence>
<dbReference type="InterPro" id="IPR052363">
    <property type="entry name" value="LPS_export_LptC"/>
</dbReference>
<dbReference type="InterPro" id="IPR026265">
    <property type="entry name" value="LptC"/>
</dbReference>
<evidence type="ECO:0000256" key="5">
    <source>
        <dbReference type="ARBA" id="ARBA00023136"/>
    </source>
</evidence>
<dbReference type="PANTHER" id="PTHR37481:SF1">
    <property type="entry name" value="LIPOPOLYSACCHARIDE EXPORT SYSTEM PROTEIN LPTC"/>
    <property type="match status" value="1"/>
</dbReference>
<keyword evidence="1" id="KW-1003">Cell membrane</keyword>
<reference evidence="6 7" key="1">
    <citation type="submission" date="2018-10" db="EMBL/GenBank/DDBJ databases">
        <authorList>
            <person name="Chen W.-M."/>
        </authorList>
    </citation>
    <scope>NUCLEOTIDE SEQUENCE [LARGE SCALE GENOMIC DNA]</scope>
    <source>
        <strain evidence="6 7">H-5</strain>
    </source>
</reference>
<accession>A0A3N0UZP0</accession>
<evidence type="ECO:0000313" key="7">
    <source>
        <dbReference type="Proteomes" id="UP000275137"/>
    </source>
</evidence>
<name>A0A3N0UZP0_9PROT</name>
<dbReference type="EMBL" id="RJVP01000004">
    <property type="protein sequence ID" value="ROH85832.1"/>
    <property type="molecule type" value="Genomic_DNA"/>
</dbReference>
<proteinExistence type="predicted"/>
<dbReference type="Proteomes" id="UP000275137">
    <property type="component" value="Unassembled WGS sequence"/>
</dbReference>
<dbReference type="GO" id="GO:0017089">
    <property type="term" value="F:glycolipid transfer activity"/>
    <property type="evidence" value="ECO:0007669"/>
    <property type="project" value="TreeGrafter"/>
</dbReference>
<evidence type="ECO:0000313" key="6">
    <source>
        <dbReference type="EMBL" id="ROH85832.1"/>
    </source>
</evidence>
<gene>
    <name evidence="6" type="primary">lptC</name>
    <name evidence="6" type="ORF">ED236_08825</name>
</gene>
<evidence type="ECO:0000256" key="2">
    <source>
        <dbReference type="ARBA" id="ARBA00022519"/>
    </source>
</evidence>
<keyword evidence="7" id="KW-1185">Reference proteome</keyword>
<dbReference type="Pfam" id="PF06835">
    <property type="entry name" value="LptC"/>
    <property type="match status" value="1"/>
</dbReference>
<organism evidence="6 7">
    <name type="scientific">Pseudomethylobacillus aquaticus</name>
    <dbReference type="NCBI Taxonomy" id="2676064"/>
    <lineage>
        <taxon>Bacteria</taxon>
        <taxon>Pseudomonadati</taxon>
        <taxon>Pseudomonadota</taxon>
        <taxon>Betaproteobacteria</taxon>
        <taxon>Nitrosomonadales</taxon>
        <taxon>Methylophilaceae</taxon>
        <taxon>Pseudomethylobacillus</taxon>
    </lineage>
</organism>
<keyword evidence="2" id="KW-0997">Cell inner membrane</keyword>
<dbReference type="RefSeq" id="WP_123237606.1">
    <property type="nucleotide sequence ID" value="NZ_RJVP01000004.1"/>
</dbReference>
<dbReference type="GO" id="GO:0005886">
    <property type="term" value="C:plasma membrane"/>
    <property type="evidence" value="ECO:0007669"/>
    <property type="project" value="InterPro"/>
</dbReference>
<keyword evidence="5" id="KW-0472">Membrane</keyword>
<keyword evidence="3" id="KW-0812">Transmembrane</keyword>
<dbReference type="PANTHER" id="PTHR37481">
    <property type="entry name" value="LIPOPOLYSACCHARIDE EXPORT SYSTEM PROTEIN LPTC"/>
    <property type="match status" value="1"/>
</dbReference>
<dbReference type="GO" id="GO:0015221">
    <property type="term" value="F:lipopolysaccharide transmembrane transporter activity"/>
    <property type="evidence" value="ECO:0007669"/>
    <property type="project" value="InterPro"/>
</dbReference>
<dbReference type="AlphaFoldDB" id="A0A3N0UZP0"/>
<dbReference type="InterPro" id="IPR010664">
    <property type="entry name" value="LipoPS_assembly_LptC-rel"/>
</dbReference>